<proteinExistence type="predicted"/>
<keyword evidence="2 6" id="KW-0812">Transmembrane</keyword>
<dbReference type="AlphaFoldDB" id="A0AA35WUV3"/>
<dbReference type="PROSITE" id="PS51380">
    <property type="entry name" value="EXS"/>
    <property type="match status" value="1"/>
</dbReference>
<evidence type="ECO:0000256" key="3">
    <source>
        <dbReference type="ARBA" id="ARBA00022989"/>
    </source>
</evidence>
<keyword evidence="8" id="KW-0675">Receptor</keyword>
<comment type="subcellular location">
    <subcellularLocation>
        <location evidence="1">Membrane</location>
        <topology evidence="1">Multi-pass membrane protein</topology>
    </subcellularLocation>
</comment>
<evidence type="ECO:0000256" key="1">
    <source>
        <dbReference type="ARBA" id="ARBA00004141"/>
    </source>
</evidence>
<comment type="caution">
    <text evidence="8">The sequence shown here is derived from an EMBL/GenBank/DDBJ whole genome shotgun (WGS) entry which is preliminary data.</text>
</comment>
<dbReference type="PANTHER" id="PTHR10783">
    <property type="entry name" value="XENOTROPIC AND POLYTROPIC RETROVIRUS RECEPTOR 1-RELATED"/>
    <property type="match status" value="1"/>
</dbReference>
<dbReference type="EMBL" id="CASHTH010002277">
    <property type="protein sequence ID" value="CAI8027417.1"/>
    <property type="molecule type" value="Genomic_DNA"/>
</dbReference>
<gene>
    <name evidence="8" type="ORF">GBAR_LOCUS15689</name>
</gene>
<feature type="domain" description="EXS" evidence="7">
    <location>
        <begin position="1"/>
        <end position="192"/>
    </location>
</feature>
<evidence type="ECO:0000313" key="9">
    <source>
        <dbReference type="Proteomes" id="UP001174909"/>
    </source>
</evidence>
<dbReference type="PANTHER" id="PTHR10783:SF103">
    <property type="entry name" value="SOLUTE CARRIER FAMILY 53 MEMBER 1"/>
    <property type="match status" value="1"/>
</dbReference>
<organism evidence="8 9">
    <name type="scientific">Geodia barretti</name>
    <name type="common">Barrett's horny sponge</name>
    <dbReference type="NCBI Taxonomy" id="519541"/>
    <lineage>
        <taxon>Eukaryota</taxon>
        <taxon>Metazoa</taxon>
        <taxon>Porifera</taxon>
        <taxon>Demospongiae</taxon>
        <taxon>Heteroscleromorpha</taxon>
        <taxon>Tetractinellida</taxon>
        <taxon>Astrophorina</taxon>
        <taxon>Geodiidae</taxon>
        <taxon>Geodia</taxon>
    </lineage>
</organism>
<feature type="compositionally biased region" description="Polar residues" evidence="5">
    <location>
        <begin position="452"/>
        <end position="479"/>
    </location>
</feature>
<evidence type="ECO:0000256" key="4">
    <source>
        <dbReference type="ARBA" id="ARBA00023136"/>
    </source>
</evidence>
<feature type="region of interest" description="Disordered" evidence="5">
    <location>
        <begin position="264"/>
        <end position="317"/>
    </location>
</feature>
<keyword evidence="3 6" id="KW-1133">Transmembrane helix</keyword>
<evidence type="ECO:0000256" key="2">
    <source>
        <dbReference type="ARBA" id="ARBA00022692"/>
    </source>
</evidence>
<name>A0AA35WUV3_GEOBA</name>
<accession>A0AA35WUV3</accession>
<dbReference type="InterPro" id="IPR004342">
    <property type="entry name" value="EXS_C"/>
</dbReference>
<dbReference type="Pfam" id="PF03124">
    <property type="entry name" value="EXS"/>
    <property type="match status" value="1"/>
</dbReference>
<feature type="region of interest" description="Disordered" evidence="5">
    <location>
        <begin position="407"/>
        <end position="510"/>
    </location>
</feature>
<keyword evidence="9" id="KW-1185">Reference proteome</keyword>
<feature type="transmembrane region" description="Helical" evidence="6">
    <location>
        <begin position="105"/>
        <end position="123"/>
    </location>
</feature>
<feature type="transmembrane region" description="Helical" evidence="6">
    <location>
        <begin position="20"/>
        <end position="37"/>
    </location>
</feature>
<feature type="compositionally biased region" description="Low complexity" evidence="5">
    <location>
        <begin position="487"/>
        <end position="504"/>
    </location>
</feature>
<evidence type="ECO:0000256" key="6">
    <source>
        <dbReference type="SAM" id="Phobius"/>
    </source>
</evidence>
<dbReference type="GO" id="GO:0005886">
    <property type="term" value="C:plasma membrane"/>
    <property type="evidence" value="ECO:0007669"/>
    <property type="project" value="TreeGrafter"/>
</dbReference>
<reference evidence="8" key="1">
    <citation type="submission" date="2023-03" db="EMBL/GenBank/DDBJ databases">
        <authorList>
            <person name="Steffen K."/>
            <person name="Cardenas P."/>
        </authorList>
    </citation>
    <scope>NUCLEOTIDE SEQUENCE</scope>
</reference>
<evidence type="ECO:0000256" key="5">
    <source>
        <dbReference type="SAM" id="MobiDB-lite"/>
    </source>
</evidence>
<feature type="transmembrane region" description="Helical" evidence="6">
    <location>
        <begin position="49"/>
        <end position="69"/>
    </location>
</feature>
<protein>
    <submittedName>
        <fullName evidence="8">Xenotropic and polytropic retrovirus receptor 1 homolog</fullName>
    </submittedName>
</protein>
<dbReference type="GO" id="GO:0000822">
    <property type="term" value="F:inositol hexakisphosphate binding"/>
    <property type="evidence" value="ECO:0007669"/>
    <property type="project" value="TreeGrafter"/>
</dbReference>
<sequence length="510" mass="56812">MRRYYDTKEANPHLINAGKYSTSFFVVVFSAVASTVIDGSLPFLEQSLLYLAIFCLWVLSAVVSTSYTFSWDILMDWSLFPNIPRRCCRKKALTMREERIYTYKFYYVLALVEDFLFRILWIFNLSVGNHVLRLVSNDIIATVAGVLEIVRRFVWNFFRVENEHVTNVGQFRAVRDLSLYPVDLSGQADQEDNEDFLDRRGSLDRGEALPSKKKKVTRRLSNALMEVTDGPGVKHTKEFRKRKRTVSATLPVELREIAADEDMVPGSPLLGYDPRRISPLSLSDDDNDVPTESSRGYDLVYGSSPRHGNPVSDYPSSPQKYHADVFLQDDDVQHILTDVEPTTHHSSATEGELPPPLYLPQEKGVQDRGSSPPSCEPLAGLSTIHDNISNLPTSRDIVCATRGGLVSAQDSGAPMGDTVPPSQDSSSESQDDPVEHTVEDTNQPVPHDQPYIPTTTGILQSLSPPSPTQEDVQIAGQEQTQDDTLRADLQTATTTTTSSLSQDDGITPQK</sequence>
<dbReference type="Proteomes" id="UP001174909">
    <property type="component" value="Unassembled WGS sequence"/>
</dbReference>
<dbReference type="GO" id="GO:0006817">
    <property type="term" value="P:phosphate ion transport"/>
    <property type="evidence" value="ECO:0007669"/>
    <property type="project" value="TreeGrafter"/>
</dbReference>
<keyword evidence="4 6" id="KW-0472">Membrane</keyword>
<dbReference type="GO" id="GO:0005794">
    <property type="term" value="C:Golgi apparatus"/>
    <property type="evidence" value="ECO:0007669"/>
    <property type="project" value="TreeGrafter"/>
</dbReference>
<evidence type="ECO:0000313" key="8">
    <source>
        <dbReference type="EMBL" id="CAI8027417.1"/>
    </source>
</evidence>
<evidence type="ECO:0000259" key="7">
    <source>
        <dbReference type="PROSITE" id="PS51380"/>
    </source>
</evidence>
<feature type="region of interest" description="Disordered" evidence="5">
    <location>
        <begin position="342"/>
        <end position="379"/>
    </location>
</feature>
<feature type="compositionally biased region" description="Low complexity" evidence="5">
    <location>
        <begin position="419"/>
        <end position="428"/>
    </location>
</feature>
<dbReference type="GO" id="GO:0016036">
    <property type="term" value="P:cellular response to phosphate starvation"/>
    <property type="evidence" value="ECO:0007669"/>
    <property type="project" value="TreeGrafter"/>
</dbReference>